<dbReference type="SUPFAM" id="SSF53756">
    <property type="entry name" value="UDP-Glycosyltransferase/glycogen phosphorylase"/>
    <property type="match status" value="1"/>
</dbReference>
<evidence type="ECO:0000259" key="4">
    <source>
        <dbReference type="Pfam" id="PF13439"/>
    </source>
</evidence>
<evidence type="ECO:0000313" key="5">
    <source>
        <dbReference type="EMBL" id="SCM68461.1"/>
    </source>
</evidence>
<evidence type="ECO:0000256" key="1">
    <source>
        <dbReference type="ARBA" id="ARBA00009481"/>
    </source>
</evidence>
<organism evidence="5 6">
    <name type="scientific">Donghicola eburneus</name>
    <dbReference type="NCBI Taxonomy" id="393278"/>
    <lineage>
        <taxon>Bacteria</taxon>
        <taxon>Pseudomonadati</taxon>
        <taxon>Pseudomonadota</taxon>
        <taxon>Alphaproteobacteria</taxon>
        <taxon>Rhodobacterales</taxon>
        <taxon>Roseobacteraceae</taxon>
        <taxon>Donghicola</taxon>
    </lineage>
</organism>
<dbReference type="RefSeq" id="WP_072707081.1">
    <property type="nucleotide sequence ID" value="NZ_FMJB01000055.1"/>
</dbReference>
<reference evidence="6" key="1">
    <citation type="submission" date="2016-09" db="EMBL/GenBank/DDBJ databases">
        <authorList>
            <person name="Wibberg D."/>
        </authorList>
    </citation>
    <scope>NUCLEOTIDE SEQUENCE [LARGE SCALE GENOMIC DNA]</scope>
</reference>
<accession>A0A1M4N0X4</accession>
<protein>
    <submittedName>
        <fullName evidence="5">Putative glycosyl transferase</fullName>
    </submittedName>
</protein>
<dbReference type="PANTHER" id="PTHR12526">
    <property type="entry name" value="GLYCOSYLTRANSFERASE"/>
    <property type="match status" value="1"/>
</dbReference>
<proteinExistence type="inferred from homology"/>
<evidence type="ECO:0000256" key="2">
    <source>
        <dbReference type="ARBA" id="ARBA00022676"/>
    </source>
</evidence>
<feature type="domain" description="Glycosyltransferase subfamily 4-like N-terminal" evidence="4">
    <location>
        <begin position="16"/>
        <end position="170"/>
    </location>
</feature>
<dbReference type="Pfam" id="PF13439">
    <property type="entry name" value="Glyco_transf_4"/>
    <property type="match status" value="1"/>
</dbReference>
<dbReference type="Proteomes" id="UP000184085">
    <property type="component" value="Unassembled WGS sequence"/>
</dbReference>
<dbReference type="PANTHER" id="PTHR12526:SF640">
    <property type="entry name" value="COLANIC ACID BIOSYNTHESIS GLYCOSYLTRANSFERASE WCAL-RELATED"/>
    <property type="match status" value="1"/>
</dbReference>
<sequence>MSRPKRILFPYVGDSVGGSHISSLTLAQGLPHARYVPVVAQHQDGPLSQYLSDRNFSAAFAPNVAFLNTGPYRRQFLKAWVGVPKLVRFLREHRIDIVHTHDIRMHIIWGMAAKRAGIPHIWHQRTPTTAKRLDKYTAHSAKVLAVSEYCRSKFPPAMQSRARVLFNPFDIPEPANRPAAQAALLARLRFAPKTKVIGFIANLDTRKRPLLFVEIAKALVSQGRDDLRFIMLGEARAPHIDDLNSAIQSAGLADLVQHIGPQYPIAPWMAGLDLLIAPAVHEALGRTMIEAQLFATPVVASNAGGNPEIILDGQTGLLATPDAPQAFADAAIRLLDDPHFTHTLTSAGKVRAEQTFSAERHIAAMLEIYDSLA</sequence>
<name>A0A1M4N0X4_9RHOB</name>
<comment type="similarity">
    <text evidence="1">Belongs to the glycosyltransferase group 1 family. Glycosyltransferase 4 subfamily.</text>
</comment>
<evidence type="ECO:0000313" key="6">
    <source>
        <dbReference type="Proteomes" id="UP000184085"/>
    </source>
</evidence>
<dbReference type="InterPro" id="IPR028098">
    <property type="entry name" value="Glyco_trans_4-like_N"/>
</dbReference>
<dbReference type="Gene3D" id="3.40.50.2000">
    <property type="entry name" value="Glycogen Phosphorylase B"/>
    <property type="match status" value="2"/>
</dbReference>
<dbReference type="AlphaFoldDB" id="A0A1M4N0X4"/>
<keyword evidence="3 5" id="KW-0808">Transferase</keyword>
<dbReference type="EMBL" id="FMJB01000055">
    <property type="protein sequence ID" value="SCM68461.1"/>
    <property type="molecule type" value="Genomic_DNA"/>
</dbReference>
<gene>
    <name evidence="5" type="ORF">KARMA_2680</name>
</gene>
<keyword evidence="6" id="KW-1185">Reference proteome</keyword>
<evidence type="ECO:0000256" key="3">
    <source>
        <dbReference type="ARBA" id="ARBA00022679"/>
    </source>
</evidence>
<dbReference type="CDD" id="cd03801">
    <property type="entry name" value="GT4_PimA-like"/>
    <property type="match status" value="1"/>
</dbReference>
<keyword evidence="2" id="KW-0328">Glycosyltransferase</keyword>
<dbReference type="GO" id="GO:0016757">
    <property type="term" value="F:glycosyltransferase activity"/>
    <property type="evidence" value="ECO:0007669"/>
    <property type="project" value="UniProtKB-KW"/>
</dbReference>
<dbReference type="Pfam" id="PF13692">
    <property type="entry name" value="Glyco_trans_1_4"/>
    <property type="match status" value="1"/>
</dbReference>